<gene>
    <name evidence="4 6" type="primary">rpsR</name>
    <name evidence="6" type="ORF">MOVI_6990</name>
</gene>
<protein>
    <recommendedName>
        <fullName evidence="4">Small ribosomal subunit protein bS18</fullName>
    </recommendedName>
</protein>
<keyword evidence="4" id="KW-0694">RNA-binding</keyword>
<dbReference type="InterPro" id="IPR001648">
    <property type="entry name" value="Ribosomal_bS18"/>
</dbReference>
<proteinExistence type="inferred from homology"/>
<dbReference type="GO" id="GO:0003735">
    <property type="term" value="F:structural constituent of ribosome"/>
    <property type="evidence" value="ECO:0007669"/>
    <property type="project" value="InterPro"/>
</dbReference>
<comment type="subunit">
    <text evidence="4">Part of the 30S ribosomal subunit. Forms a tight heterodimer with protein bS6.</text>
</comment>
<dbReference type="PANTHER" id="PTHR13479">
    <property type="entry name" value="30S RIBOSOMAL PROTEIN S18"/>
    <property type="match status" value="1"/>
</dbReference>
<keyword evidence="3 4" id="KW-0687">Ribonucleoprotein</keyword>
<dbReference type="EMBL" id="JFAD01000037">
    <property type="protein sequence ID" value="EXU60824.1"/>
    <property type="molecule type" value="Genomic_DNA"/>
</dbReference>
<dbReference type="GO" id="GO:0022627">
    <property type="term" value="C:cytosolic small ribosomal subunit"/>
    <property type="evidence" value="ECO:0007669"/>
    <property type="project" value="TreeGrafter"/>
</dbReference>
<name>A0A014L5T8_9BACT</name>
<dbReference type="GeneID" id="89471622"/>
<dbReference type="RefSeq" id="WP_044284513.1">
    <property type="nucleotide sequence ID" value="NZ_JFAD01000037.1"/>
</dbReference>
<dbReference type="PANTHER" id="PTHR13479:SF40">
    <property type="entry name" value="SMALL RIBOSOMAL SUBUNIT PROTEIN BS18M"/>
    <property type="match status" value="1"/>
</dbReference>
<evidence type="ECO:0000256" key="3">
    <source>
        <dbReference type="ARBA" id="ARBA00023274"/>
    </source>
</evidence>
<dbReference type="GO" id="GO:0070181">
    <property type="term" value="F:small ribosomal subunit rRNA binding"/>
    <property type="evidence" value="ECO:0007669"/>
    <property type="project" value="TreeGrafter"/>
</dbReference>
<accession>A0A014L5T8</accession>
<dbReference type="PATRIC" id="fig|1188239.3.peg.1651"/>
<dbReference type="GO" id="GO:0006412">
    <property type="term" value="P:translation"/>
    <property type="evidence" value="ECO:0007669"/>
    <property type="project" value="UniProtKB-UniRule"/>
</dbReference>
<dbReference type="STRING" id="1188239.MOVI_6990"/>
<evidence type="ECO:0000256" key="4">
    <source>
        <dbReference type="HAMAP-Rule" id="MF_00270"/>
    </source>
</evidence>
<dbReference type="SUPFAM" id="SSF46911">
    <property type="entry name" value="Ribosomal protein S18"/>
    <property type="match status" value="1"/>
</dbReference>
<organism evidence="6 7">
    <name type="scientific">Mesomycoplasma ovipneumoniae 14811</name>
    <dbReference type="NCBI Taxonomy" id="1188239"/>
    <lineage>
        <taxon>Bacteria</taxon>
        <taxon>Bacillati</taxon>
        <taxon>Mycoplasmatota</taxon>
        <taxon>Mycoplasmoidales</taxon>
        <taxon>Metamycoplasmataceae</taxon>
        <taxon>Mesomycoplasma</taxon>
    </lineage>
</organism>
<evidence type="ECO:0000256" key="2">
    <source>
        <dbReference type="ARBA" id="ARBA00022980"/>
    </source>
</evidence>
<evidence type="ECO:0000313" key="6">
    <source>
        <dbReference type="EMBL" id="EXU60824.1"/>
    </source>
</evidence>
<comment type="similarity">
    <text evidence="1 4 5">Belongs to the bacterial ribosomal protein bS18 family.</text>
</comment>
<dbReference type="Pfam" id="PF01084">
    <property type="entry name" value="Ribosomal_S18"/>
    <property type="match status" value="1"/>
</dbReference>
<reference evidence="6 7" key="1">
    <citation type="submission" date="2014-03" db="EMBL/GenBank/DDBJ databases">
        <title>Genome sequence of Mycoplasma ovipneumoniae strain 14811.</title>
        <authorList>
            <person name="Sirand-Pugnet P."/>
            <person name="Breton M."/>
            <person name="Dordet-Frisoni E."/>
            <person name="Baranowski E."/>
            <person name="Barre A."/>
            <person name="Couture C."/>
            <person name="Dupuy V."/>
            <person name="Gaurivaud P."/>
            <person name="Jacob D."/>
            <person name="Lemaitre C."/>
            <person name="Manso-Silvan L."/>
            <person name="Nikolski M."/>
            <person name="Nouvel L.-X."/>
            <person name="Poumarat F."/>
            <person name="Tardy F."/>
            <person name="Thebault P."/>
            <person name="Theil S."/>
            <person name="Citti C."/>
            <person name="Thiaucourt F."/>
            <person name="Blanchard A."/>
        </authorList>
    </citation>
    <scope>NUCLEOTIDE SEQUENCE [LARGE SCALE GENOMIC DNA]</scope>
    <source>
        <strain evidence="6 7">14811</strain>
    </source>
</reference>
<dbReference type="Gene3D" id="4.10.640.10">
    <property type="entry name" value="Ribosomal protein S18"/>
    <property type="match status" value="1"/>
</dbReference>
<dbReference type="InterPro" id="IPR036870">
    <property type="entry name" value="Ribosomal_bS18_sf"/>
</dbReference>
<keyword evidence="4" id="KW-0699">rRNA-binding</keyword>
<evidence type="ECO:0000256" key="1">
    <source>
        <dbReference type="ARBA" id="ARBA00005589"/>
    </source>
</evidence>
<dbReference type="NCBIfam" id="TIGR00165">
    <property type="entry name" value="S18"/>
    <property type="match status" value="1"/>
</dbReference>
<evidence type="ECO:0000256" key="5">
    <source>
        <dbReference type="RuleBase" id="RU003910"/>
    </source>
</evidence>
<comment type="caution">
    <text evidence="6">The sequence shown here is derived from an EMBL/GenBank/DDBJ whole genome shotgun (WGS) entry which is preliminary data.</text>
</comment>
<dbReference type="HAMAP" id="MF_00270">
    <property type="entry name" value="Ribosomal_bS18"/>
    <property type="match status" value="1"/>
</dbReference>
<comment type="function">
    <text evidence="4">Binds as a heterodimer with protein bS6 to the central domain of the 16S rRNA, where it helps stabilize the platform of the 30S subunit.</text>
</comment>
<dbReference type="Proteomes" id="UP000020977">
    <property type="component" value="Unassembled WGS sequence"/>
</dbReference>
<keyword evidence="2 4" id="KW-0689">Ribosomal protein</keyword>
<evidence type="ECO:0000313" key="7">
    <source>
        <dbReference type="Proteomes" id="UP000020977"/>
    </source>
</evidence>
<dbReference type="eggNOG" id="COG0238">
    <property type="taxonomic scope" value="Bacteria"/>
</dbReference>
<dbReference type="AlphaFoldDB" id="A0A014L5T8"/>
<sequence>MNKKYAKKFKKKVCQFCEAKLFYIDYKSTEVLQRYINSFGKIQPSRITGNCAKHQRKLSLAIKRARFVALLPFVGDRIRGSYDKTRV</sequence>
<dbReference type="PRINTS" id="PR00974">
    <property type="entry name" value="RIBOSOMALS18"/>
</dbReference>